<dbReference type="PANTHER" id="PTHR46558:SF4">
    <property type="entry name" value="DNA-BIDING PHAGE PROTEIN"/>
    <property type="match status" value="1"/>
</dbReference>
<dbReference type="SMART" id="SM00530">
    <property type="entry name" value="HTH_XRE"/>
    <property type="match status" value="1"/>
</dbReference>
<dbReference type="Proteomes" id="UP000435357">
    <property type="component" value="Unassembled WGS sequence"/>
</dbReference>
<accession>A0A6N6M4I1</accession>
<dbReference type="OrthoDB" id="798409at2"/>
<dbReference type="PROSITE" id="PS50943">
    <property type="entry name" value="HTH_CROC1"/>
    <property type="match status" value="1"/>
</dbReference>
<dbReference type="Pfam" id="PF01381">
    <property type="entry name" value="HTH_3"/>
    <property type="match status" value="1"/>
</dbReference>
<dbReference type="CDD" id="cd00093">
    <property type="entry name" value="HTH_XRE"/>
    <property type="match status" value="1"/>
</dbReference>
<evidence type="ECO:0000313" key="4">
    <source>
        <dbReference type="Proteomes" id="UP000435357"/>
    </source>
</evidence>
<gene>
    <name evidence="3" type="ORF">F3059_10860</name>
</gene>
<protein>
    <submittedName>
        <fullName evidence="3">Helix-turn-helix transcriptional regulator</fullName>
    </submittedName>
</protein>
<name>A0A6N6M4I1_9FLAO</name>
<dbReference type="InterPro" id="IPR001387">
    <property type="entry name" value="Cro/C1-type_HTH"/>
</dbReference>
<proteinExistence type="predicted"/>
<evidence type="ECO:0000256" key="1">
    <source>
        <dbReference type="ARBA" id="ARBA00023125"/>
    </source>
</evidence>
<feature type="domain" description="HTH cro/C1-type" evidence="2">
    <location>
        <begin position="9"/>
        <end position="63"/>
    </location>
</feature>
<reference evidence="3 4" key="1">
    <citation type="submission" date="2019-09" db="EMBL/GenBank/DDBJ databases">
        <title>Genomes of Cryomorphaceae.</title>
        <authorList>
            <person name="Bowman J.P."/>
        </authorList>
    </citation>
    <scope>NUCLEOTIDE SEQUENCE [LARGE SCALE GENOMIC DNA]</scope>
    <source>
        <strain evidence="3 4">KCTC 52047</strain>
    </source>
</reference>
<dbReference type="PANTHER" id="PTHR46558">
    <property type="entry name" value="TRACRIPTIONAL REGULATORY PROTEIN-RELATED-RELATED"/>
    <property type="match status" value="1"/>
</dbReference>
<keyword evidence="1" id="KW-0238">DNA-binding</keyword>
<dbReference type="Gene3D" id="1.10.260.40">
    <property type="entry name" value="lambda repressor-like DNA-binding domains"/>
    <property type="match status" value="1"/>
</dbReference>
<dbReference type="GO" id="GO:0003677">
    <property type="term" value="F:DNA binding"/>
    <property type="evidence" value="ECO:0007669"/>
    <property type="project" value="UniProtKB-KW"/>
</dbReference>
<keyword evidence="4" id="KW-1185">Reference proteome</keyword>
<comment type="caution">
    <text evidence="3">The sequence shown here is derived from an EMBL/GenBank/DDBJ whole genome shotgun (WGS) entry which is preliminary data.</text>
</comment>
<dbReference type="SUPFAM" id="SSF47413">
    <property type="entry name" value="lambda repressor-like DNA-binding domains"/>
    <property type="match status" value="1"/>
</dbReference>
<dbReference type="RefSeq" id="WP_151169145.1">
    <property type="nucleotide sequence ID" value="NZ_WACR01000009.1"/>
</dbReference>
<sequence>MITDVGKKLKHIRELKNYSQEYMAKELGISTRAYSKIESEETQLTIKRLNEISEVVDIDPQEILGFDSKFVFNNNPNQKECSYVAYNNTSVDQIQALYEKLLAEKDKRIEELKAMK</sequence>
<organism evidence="3 4">
    <name type="scientific">Salibacter halophilus</name>
    <dbReference type="NCBI Taxonomy" id="1803916"/>
    <lineage>
        <taxon>Bacteria</taxon>
        <taxon>Pseudomonadati</taxon>
        <taxon>Bacteroidota</taxon>
        <taxon>Flavobacteriia</taxon>
        <taxon>Flavobacteriales</taxon>
        <taxon>Salibacteraceae</taxon>
        <taxon>Salibacter</taxon>
    </lineage>
</organism>
<dbReference type="EMBL" id="WACR01000009">
    <property type="protein sequence ID" value="KAB1063139.1"/>
    <property type="molecule type" value="Genomic_DNA"/>
</dbReference>
<evidence type="ECO:0000259" key="2">
    <source>
        <dbReference type="PROSITE" id="PS50943"/>
    </source>
</evidence>
<evidence type="ECO:0000313" key="3">
    <source>
        <dbReference type="EMBL" id="KAB1063139.1"/>
    </source>
</evidence>
<dbReference type="InterPro" id="IPR010982">
    <property type="entry name" value="Lambda_DNA-bd_dom_sf"/>
</dbReference>
<dbReference type="AlphaFoldDB" id="A0A6N6M4I1"/>